<proteinExistence type="inferred from homology"/>
<dbReference type="Pfam" id="PF13193">
    <property type="entry name" value="AMP-binding_C"/>
    <property type="match status" value="1"/>
</dbReference>
<dbReference type="GO" id="GO:0016405">
    <property type="term" value="F:CoA-ligase activity"/>
    <property type="evidence" value="ECO:0007669"/>
    <property type="project" value="TreeGrafter"/>
</dbReference>
<dbReference type="Pfam" id="PF00501">
    <property type="entry name" value="AMP-binding"/>
    <property type="match status" value="1"/>
</dbReference>
<evidence type="ECO:0000256" key="2">
    <source>
        <dbReference type="ARBA" id="ARBA00022598"/>
    </source>
</evidence>
<dbReference type="OrthoDB" id="10253869at2759"/>
<keyword evidence="7" id="KW-1185">Reference proteome</keyword>
<comment type="caution">
    <text evidence="6">The sequence shown here is derived from an EMBL/GenBank/DDBJ whole genome shotgun (WGS) entry which is preliminary data.</text>
</comment>
<evidence type="ECO:0000256" key="3">
    <source>
        <dbReference type="SAM" id="MobiDB-lite"/>
    </source>
</evidence>
<organism evidence="6 7">
    <name type="scientific">Populus tomentosa</name>
    <name type="common">Chinese white poplar</name>
    <dbReference type="NCBI Taxonomy" id="118781"/>
    <lineage>
        <taxon>Eukaryota</taxon>
        <taxon>Viridiplantae</taxon>
        <taxon>Streptophyta</taxon>
        <taxon>Embryophyta</taxon>
        <taxon>Tracheophyta</taxon>
        <taxon>Spermatophyta</taxon>
        <taxon>Magnoliopsida</taxon>
        <taxon>eudicotyledons</taxon>
        <taxon>Gunneridae</taxon>
        <taxon>Pentapetalae</taxon>
        <taxon>rosids</taxon>
        <taxon>fabids</taxon>
        <taxon>Malpighiales</taxon>
        <taxon>Salicaceae</taxon>
        <taxon>Saliceae</taxon>
        <taxon>Populus</taxon>
    </lineage>
</organism>
<accession>A0A8X8DJZ2</accession>
<dbReference type="InterPro" id="IPR025110">
    <property type="entry name" value="AMP-bd_C"/>
</dbReference>
<comment type="similarity">
    <text evidence="1">Belongs to the ATP-dependent AMP-binding enzyme family.</text>
</comment>
<evidence type="ECO:0000256" key="1">
    <source>
        <dbReference type="ARBA" id="ARBA00006432"/>
    </source>
</evidence>
<dbReference type="PANTHER" id="PTHR24096">
    <property type="entry name" value="LONG-CHAIN-FATTY-ACID--COA LIGASE"/>
    <property type="match status" value="1"/>
</dbReference>
<name>A0A8X8DJZ2_POPTO</name>
<evidence type="ECO:0000259" key="5">
    <source>
        <dbReference type="Pfam" id="PF13193"/>
    </source>
</evidence>
<evidence type="ECO:0000313" key="7">
    <source>
        <dbReference type="Proteomes" id="UP000886885"/>
    </source>
</evidence>
<feature type="domain" description="AMP-dependent synthetase/ligase" evidence="4">
    <location>
        <begin position="2"/>
        <end position="67"/>
    </location>
</feature>
<sequence length="310" mass="34656">MKGYGLSESTGPVSRANGPGEIRRWGSAGKLTPSCEAKIVDPDTSDGLPPGKQGELWIRGATIMKGYAGDPGATSATLEPNGWLRTGDLCYIDKGYQVAPAELEQWLQSHPEIADAAVIPYPDEEAGQVPLVFLVKQPQSSIDERGIMDFVSKQVFLISMLVTIFPFELPVWHHRSQKFCRYRSQIFSEREGDDASPKPQHHLQLNGAIICILLRFCVHEYHRVTEDLQISFVCLWSNLFMLIKSSILPVLKILIHKNALLTYFAQEQVAPYKKIRRAAFVSSIPRSPAGKILRRDLRNMAFPALPPSKM</sequence>
<dbReference type="EMBL" id="JAAWWB010000001">
    <property type="protein sequence ID" value="KAG6793379.1"/>
    <property type="molecule type" value="Genomic_DNA"/>
</dbReference>
<gene>
    <name evidence="6" type="ORF">POTOM_002587</name>
</gene>
<feature type="region of interest" description="Disordered" evidence="3">
    <location>
        <begin position="1"/>
        <end position="29"/>
    </location>
</feature>
<dbReference type="AlphaFoldDB" id="A0A8X8DJZ2"/>
<feature type="domain" description="AMP-binding enzyme C-terminal" evidence="5">
    <location>
        <begin position="102"/>
        <end position="154"/>
    </location>
</feature>
<dbReference type="InterPro" id="IPR000873">
    <property type="entry name" value="AMP-dep_synth/lig_dom"/>
</dbReference>
<dbReference type="PANTHER" id="PTHR24096:SF251">
    <property type="entry name" value="4-COUMARATE--COA LIGASE-LIKE 9"/>
    <property type="match status" value="1"/>
</dbReference>
<dbReference type="Proteomes" id="UP000886885">
    <property type="component" value="Chromosome 1A"/>
</dbReference>
<evidence type="ECO:0000313" key="6">
    <source>
        <dbReference type="EMBL" id="KAG6793379.1"/>
    </source>
</evidence>
<protein>
    <submittedName>
        <fullName evidence="6">Uncharacterized protein</fullName>
    </submittedName>
</protein>
<keyword evidence="2" id="KW-0436">Ligase</keyword>
<evidence type="ECO:0000259" key="4">
    <source>
        <dbReference type="Pfam" id="PF00501"/>
    </source>
</evidence>
<reference evidence="6" key="1">
    <citation type="journal article" date="2020" name="bioRxiv">
        <title>Hybrid origin of Populus tomentosa Carr. identified through genome sequencing and phylogenomic analysis.</title>
        <authorList>
            <person name="An X."/>
            <person name="Gao K."/>
            <person name="Chen Z."/>
            <person name="Li J."/>
            <person name="Yang X."/>
            <person name="Yang X."/>
            <person name="Zhou J."/>
            <person name="Guo T."/>
            <person name="Zhao T."/>
            <person name="Huang S."/>
            <person name="Miao D."/>
            <person name="Khan W.U."/>
            <person name="Rao P."/>
            <person name="Ye M."/>
            <person name="Lei B."/>
            <person name="Liao W."/>
            <person name="Wang J."/>
            <person name="Ji L."/>
            <person name="Li Y."/>
            <person name="Guo B."/>
            <person name="Mustafa N.S."/>
            <person name="Li S."/>
            <person name="Yun Q."/>
            <person name="Keller S.R."/>
            <person name="Mao J."/>
            <person name="Zhang R."/>
            <person name="Strauss S.H."/>
        </authorList>
    </citation>
    <scope>NUCLEOTIDE SEQUENCE</scope>
    <source>
        <strain evidence="6">GM15</strain>
        <tissue evidence="6">Leaf</tissue>
    </source>
</reference>